<keyword evidence="8" id="KW-1185">Reference proteome</keyword>
<dbReference type="FunFam" id="3.40.50.300:FF:000106">
    <property type="entry name" value="Adenylate kinase mitochondrial"/>
    <property type="match status" value="1"/>
</dbReference>
<evidence type="ECO:0000256" key="1">
    <source>
        <dbReference type="ARBA" id="ARBA00022679"/>
    </source>
</evidence>
<name>A0AA36JF23_9DINO</name>
<dbReference type="InterPro" id="IPR007862">
    <property type="entry name" value="Adenylate_kinase_lid-dom"/>
</dbReference>
<keyword evidence="1 4" id="KW-0808">Transferase</keyword>
<keyword evidence="3 4" id="KW-0418">Kinase</keyword>
<comment type="caution">
    <text evidence="7">The sequence shown here is derived from an EMBL/GenBank/DDBJ whole genome shotgun (WGS) entry which is preliminary data.</text>
</comment>
<dbReference type="NCBIfam" id="NF011100">
    <property type="entry name" value="PRK14527.1"/>
    <property type="match status" value="1"/>
</dbReference>
<dbReference type="InterPro" id="IPR000850">
    <property type="entry name" value="Adenylat/UMP-CMP_kin"/>
</dbReference>
<proteinExistence type="inferred from homology"/>
<organism evidence="7 8">
    <name type="scientific">Effrenium voratum</name>
    <dbReference type="NCBI Taxonomy" id="2562239"/>
    <lineage>
        <taxon>Eukaryota</taxon>
        <taxon>Sar</taxon>
        <taxon>Alveolata</taxon>
        <taxon>Dinophyceae</taxon>
        <taxon>Suessiales</taxon>
        <taxon>Symbiodiniaceae</taxon>
        <taxon>Effrenium</taxon>
    </lineage>
</organism>
<evidence type="ECO:0000256" key="2">
    <source>
        <dbReference type="ARBA" id="ARBA00022741"/>
    </source>
</evidence>
<evidence type="ECO:0000313" key="7">
    <source>
        <dbReference type="EMBL" id="CAJ1403813.1"/>
    </source>
</evidence>
<dbReference type="Proteomes" id="UP001178507">
    <property type="component" value="Unassembled WGS sequence"/>
</dbReference>
<dbReference type="SUPFAM" id="SSF52540">
    <property type="entry name" value="P-loop containing nucleoside triphosphate hydrolases"/>
    <property type="match status" value="1"/>
</dbReference>
<dbReference type="EMBL" id="CAUJNA010003511">
    <property type="protein sequence ID" value="CAJ1403813.1"/>
    <property type="molecule type" value="Genomic_DNA"/>
</dbReference>
<dbReference type="InterPro" id="IPR027417">
    <property type="entry name" value="P-loop_NTPase"/>
</dbReference>
<dbReference type="InterPro" id="IPR033690">
    <property type="entry name" value="Adenylat_kinase_CS"/>
</dbReference>
<dbReference type="HAMAP" id="MF_00235">
    <property type="entry name" value="Adenylate_kinase_Adk"/>
    <property type="match status" value="1"/>
</dbReference>
<gene>
    <name evidence="7" type="ORF">EVOR1521_LOCUS26398</name>
</gene>
<keyword evidence="2" id="KW-0547">Nucleotide-binding</keyword>
<evidence type="ECO:0000256" key="3">
    <source>
        <dbReference type="ARBA" id="ARBA00022777"/>
    </source>
</evidence>
<dbReference type="PROSITE" id="PS00113">
    <property type="entry name" value="ADENYLATE_KINASE"/>
    <property type="match status" value="1"/>
</dbReference>
<dbReference type="CDD" id="cd01428">
    <property type="entry name" value="ADK"/>
    <property type="match status" value="1"/>
</dbReference>
<evidence type="ECO:0000259" key="6">
    <source>
        <dbReference type="Pfam" id="PF05191"/>
    </source>
</evidence>
<dbReference type="GO" id="GO:0005524">
    <property type="term" value="F:ATP binding"/>
    <property type="evidence" value="ECO:0007669"/>
    <property type="project" value="InterPro"/>
</dbReference>
<feature type="region of interest" description="Disordered" evidence="5">
    <location>
        <begin position="149"/>
        <end position="171"/>
    </location>
</feature>
<dbReference type="PANTHER" id="PTHR23359">
    <property type="entry name" value="NUCLEOTIDE KINASE"/>
    <property type="match status" value="1"/>
</dbReference>
<evidence type="ECO:0000313" key="8">
    <source>
        <dbReference type="Proteomes" id="UP001178507"/>
    </source>
</evidence>
<comment type="similarity">
    <text evidence="4">Belongs to the adenylate kinase family.</text>
</comment>
<feature type="domain" description="Adenylate kinase active site lid" evidence="6">
    <location>
        <begin position="141"/>
        <end position="176"/>
    </location>
</feature>
<dbReference type="PRINTS" id="PR00094">
    <property type="entry name" value="ADENYLTKNASE"/>
</dbReference>
<evidence type="ECO:0000256" key="5">
    <source>
        <dbReference type="SAM" id="MobiDB-lite"/>
    </source>
</evidence>
<reference evidence="7" key="1">
    <citation type="submission" date="2023-08" db="EMBL/GenBank/DDBJ databases">
        <authorList>
            <person name="Chen Y."/>
            <person name="Shah S."/>
            <person name="Dougan E. K."/>
            <person name="Thang M."/>
            <person name="Chan C."/>
        </authorList>
    </citation>
    <scope>NUCLEOTIDE SEQUENCE</scope>
</reference>
<sequence>MLQLGKAGRCAWRPVSLVRCKTTLIMGPPGGGKGTISKKLIKDFNFHHISTGDLLRTQVRLGTPQGLKAKSYMESGDLVPDELIIDMVLSKVEDISSSRVLLDGFPRTRVQAEALDKKKQVEIAINLAVPNEEIVRRTSSRWIHPGSGRTYAYDYNPPKEEGKDDETGESLIQRDDDKPAAVKARLQEYDNQTLPLLDYYKEKGCLRQFDGSDNPDLVAKDRRSDAIYASLKPFMQGSLG</sequence>
<dbReference type="GO" id="GO:0004017">
    <property type="term" value="F:AMP kinase activity"/>
    <property type="evidence" value="ECO:0007669"/>
    <property type="project" value="InterPro"/>
</dbReference>
<dbReference type="Gene3D" id="3.40.50.300">
    <property type="entry name" value="P-loop containing nucleotide triphosphate hydrolases"/>
    <property type="match status" value="1"/>
</dbReference>
<protein>
    <recommendedName>
        <fullName evidence="6">Adenylate kinase active site lid domain-containing protein</fullName>
    </recommendedName>
</protein>
<dbReference type="NCBIfam" id="TIGR01351">
    <property type="entry name" value="adk"/>
    <property type="match status" value="1"/>
</dbReference>
<dbReference type="Pfam" id="PF05191">
    <property type="entry name" value="ADK_lid"/>
    <property type="match status" value="1"/>
</dbReference>
<dbReference type="InterPro" id="IPR006259">
    <property type="entry name" value="Adenyl_kin_sub"/>
</dbReference>
<dbReference type="AlphaFoldDB" id="A0AA36JF23"/>
<accession>A0AA36JF23</accession>
<dbReference type="Pfam" id="PF00406">
    <property type="entry name" value="ADK"/>
    <property type="match status" value="1"/>
</dbReference>
<evidence type="ECO:0000256" key="4">
    <source>
        <dbReference type="RuleBase" id="RU003330"/>
    </source>
</evidence>